<dbReference type="AlphaFoldDB" id="A0A9P4N6L6"/>
<proteinExistence type="predicted"/>
<keyword evidence="3" id="KW-1185">Reference proteome</keyword>
<feature type="region of interest" description="Disordered" evidence="1">
    <location>
        <begin position="154"/>
        <end position="188"/>
    </location>
</feature>
<dbReference type="EMBL" id="ML986613">
    <property type="protein sequence ID" value="KAF2264869.1"/>
    <property type="molecule type" value="Genomic_DNA"/>
</dbReference>
<reference evidence="3" key="1">
    <citation type="journal article" date="2020" name="Stud. Mycol.">
        <title>101 Dothideomycetes genomes: A test case for predicting lifestyles and emergence of pathogens.</title>
        <authorList>
            <person name="Haridas S."/>
            <person name="Albert R."/>
            <person name="Binder M."/>
            <person name="Bloem J."/>
            <person name="LaButti K."/>
            <person name="Salamov A."/>
            <person name="Andreopoulos B."/>
            <person name="Baker S."/>
            <person name="Barry K."/>
            <person name="Bills G."/>
            <person name="Bluhm B."/>
            <person name="Cannon C."/>
            <person name="Castanera R."/>
            <person name="Culley D."/>
            <person name="Daum C."/>
            <person name="Ezra D."/>
            <person name="Gonzalez J."/>
            <person name="Henrissat B."/>
            <person name="Kuo A."/>
            <person name="Liang C."/>
            <person name="Lipzen A."/>
            <person name="Lutzoni F."/>
            <person name="Magnuson J."/>
            <person name="Mondo S."/>
            <person name="Nolan M."/>
            <person name="Ohm R."/>
            <person name="Pangilinan J."/>
            <person name="Park H.-J."/>
            <person name="Ramirez L."/>
            <person name="Alfaro M."/>
            <person name="Sun H."/>
            <person name="Tritt A."/>
            <person name="Yoshinaga Y."/>
            <person name="Zwiers L.-H."/>
            <person name="Turgeon B."/>
            <person name="Goodwin S."/>
            <person name="Spatafora J."/>
            <person name="Crous P."/>
            <person name="Grigoriev I."/>
        </authorList>
    </citation>
    <scope>NUCLEOTIDE SEQUENCE [LARGE SCALE GENOMIC DNA]</scope>
    <source>
        <strain evidence="3">CBS 304.66</strain>
    </source>
</reference>
<dbReference type="Proteomes" id="UP000800093">
    <property type="component" value="Unassembled WGS sequence"/>
</dbReference>
<name>A0A9P4N6L6_9PLEO</name>
<gene>
    <name evidence="2" type="ORF">CC78DRAFT_580112</name>
</gene>
<evidence type="ECO:0000256" key="1">
    <source>
        <dbReference type="SAM" id="MobiDB-lite"/>
    </source>
</evidence>
<accession>A0A9P4N6L6</accession>
<comment type="caution">
    <text evidence="2">The sequence shown here is derived from an EMBL/GenBank/DDBJ whole genome shotgun (WGS) entry which is preliminary data.</text>
</comment>
<sequence>MPGHASSEGAETPSATTKLVADIIMQWAGLPTKSARPHTRHFSGLRTPISDLPLSSPQFMRSAIPDYSSIRPWQYDAPCVALVSDGDGRTGVDLLSVKCPFSYLSMLATKRRTMMTVSLSTRFHRDQPYIRRASYAKLCCCTALLIGRPRTPSIESEHTGNVLGPLPISPHERTPTTSLHQPLRTHTRTPQTALPTLLLVITAGCTPTKDTWDPPSP</sequence>
<evidence type="ECO:0000313" key="3">
    <source>
        <dbReference type="Proteomes" id="UP000800093"/>
    </source>
</evidence>
<organism evidence="2 3">
    <name type="scientific">Lojkania enalia</name>
    <dbReference type="NCBI Taxonomy" id="147567"/>
    <lineage>
        <taxon>Eukaryota</taxon>
        <taxon>Fungi</taxon>
        <taxon>Dikarya</taxon>
        <taxon>Ascomycota</taxon>
        <taxon>Pezizomycotina</taxon>
        <taxon>Dothideomycetes</taxon>
        <taxon>Pleosporomycetidae</taxon>
        <taxon>Pleosporales</taxon>
        <taxon>Pleosporales incertae sedis</taxon>
        <taxon>Lojkania</taxon>
    </lineage>
</organism>
<protein>
    <submittedName>
        <fullName evidence="2">Uncharacterized protein</fullName>
    </submittedName>
</protein>
<evidence type="ECO:0000313" key="2">
    <source>
        <dbReference type="EMBL" id="KAF2264869.1"/>
    </source>
</evidence>